<dbReference type="AlphaFoldDB" id="A0AAD1TBL3"/>
<dbReference type="EMBL" id="OW240922">
    <property type="protein sequence ID" value="CAH2323076.1"/>
    <property type="molecule type" value="Genomic_DNA"/>
</dbReference>
<dbReference type="Proteomes" id="UP001295444">
    <property type="component" value="Chromosome 11"/>
</dbReference>
<reference evidence="1" key="1">
    <citation type="submission" date="2022-03" db="EMBL/GenBank/DDBJ databases">
        <authorList>
            <person name="Alioto T."/>
            <person name="Alioto T."/>
            <person name="Gomez Garrido J."/>
        </authorList>
    </citation>
    <scope>NUCLEOTIDE SEQUENCE</scope>
</reference>
<evidence type="ECO:0000313" key="1">
    <source>
        <dbReference type="EMBL" id="CAH2323076.1"/>
    </source>
</evidence>
<keyword evidence="2" id="KW-1185">Reference proteome</keyword>
<proteinExistence type="predicted"/>
<protein>
    <submittedName>
        <fullName evidence="1">Uncharacterized protein</fullName>
    </submittedName>
</protein>
<evidence type="ECO:0000313" key="2">
    <source>
        <dbReference type="Proteomes" id="UP001295444"/>
    </source>
</evidence>
<accession>A0AAD1TBL3</accession>
<name>A0AAD1TBL3_PELCU</name>
<sequence length="82" mass="9085">MLRVPPDLLPTLETPLLHSAVGPCIGGKCKTWVPRSTEGYGPRGSKRQEGVWYGPSWVLVSCGRGHCHKWGTGNGWFRQPRT</sequence>
<organism evidence="1 2">
    <name type="scientific">Pelobates cultripes</name>
    <name type="common">Western spadefoot toad</name>
    <dbReference type="NCBI Taxonomy" id="61616"/>
    <lineage>
        <taxon>Eukaryota</taxon>
        <taxon>Metazoa</taxon>
        <taxon>Chordata</taxon>
        <taxon>Craniata</taxon>
        <taxon>Vertebrata</taxon>
        <taxon>Euteleostomi</taxon>
        <taxon>Amphibia</taxon>
        <taxon>Batrachia</taxon>
        <taxon>Anura</taxon>
        <taxon>Pelobatoidea</taxon>
        <taxon>Pelobatidae</taxon>
        <taxon>Pelobates</taxon>
    </lineage>
</organism>
<gene>
    <name evidence="1" type="ORF">PECUL_23A027432</name>
</gene>